<dbReference type="Proteomes" id="UP000019486">
    <property type="component" value="Unassembled WGS sequence"/>
</dbReference>
<evidence type="ECO:0000256" key="1">
    <source>
        <dbReference type="ARBA" id="ARBA00004418"/>
    </source>
</evidence>
<keyword evidence="5" id="KW-0813">Transport</keyword>
<evidence type="ECO:0000256" key="3">
    <source>
        <dbReference type="ARBA" id="ARBA00011557"/>
    </source>
</evidence>
<evidence type="ECO:0000313" key="9">
    <source>
        <dbReference type="EMBL" id="EWY40975.1"/>
    </source>
</evidence>
<dbReference type="InterPro" id="IPR006059">
    <property type="entry name" value="SBP"/>
</dbReference>
<protein>
    <recommendedName>
        <fullName evidence="4">sn-glycerol-3-phosphate-binding periplasmic protein UgpB</fullName>
    </recommendedName>
</protein>
<evidence type="ECO:0000313" key="10">
    <source>
        <dbReference type="Proteomes" id="UP000019486"/>
    </source>
</evidence>
<feature type="signal peptide" evidence="8">
    <location>
        <begin position="1"/>
        <end position="28"/>
    </location>
</feature>
<comment type="subcellular location">
    <subcellularLocation>
        <location evidence="1">Periplasm</location>
    </subcellularLocation>
</comment>
<comment type="function">
    <text evidence="7">Part of the ABC transporter complex UgpBAEC involved in sn-glycerol-3-phosphate (G3P) import. Binds G3P.</text>
</comment>
<evidence type="ECO:0000256" key="2">
    <source>
        <dbReference type="ARBA" id="ARBA00008520"/>
    </source>
</evidence>
<reference evidence="9 10" key="1">
    <citation type="submission" date="2013-08" db="EMBL/GenBank/DDBJ databases">
        <title>The genome sequence of Skermanella stibiiresistens.</title>
        <authorList>
            <person name="Zhu W."/>
            <person name="Wang G."/>
        </authorList>
    </citation>
    <scope>NUCLEOTIDE SEQUENCE [LARGE SCALE GENOMIC DNA]</scope>
    <source>
        <strain evidence="9 10">SB22</strain>
    </source>
</reference>
<keyword evidence="10" id="KW-1185">Reference proteome</keyword>
<accession>W9H440</accession>
<dbReference type="RefSeq" id="WP_037449670.1">
    <property type="nucleotide sequence ID" value="NZ_AVFL01000005.1"/>
</dbReference>
<dbReference type="STRING" id="1385369.N825_30245"/>
<evidence type="ECO:0000256" key="7">
    <source>
        <dbReference type="ARBA" id="ARBA00034473"/>
    </source>
</evidence>
<comment type="subunit">
    <text evidence="3">The complex is composed of two ATP-binding proteins (UgpC), two transmembrane proteins (UgpA and UgpE) and a solute-binding protein (UgpB).</text>
</comment>
<sequence length="441" mass="47950">MQRIHATIAVSAFALLAMTLTTATPARAQTEIQWWHAMSGANNETVENLAKEFNATQTEFKVVPVYKGTYPETLNAGIAAFRARQPPHIIQVFDVGTGVMMGARSAIKPVADVLKEAGQNFDKSNYLSGIVSYYSAADGTMLSFPFNSSSPILYYNKASFRKAGLDPEAPPKTWPETFEAAKKIKASGQSCGMTTTWPTWIHLENFSAWNNLPYATGENGLTTLTPELKINSPLNIRHFQTLAELQKDGTFQYGGRTSEAKSKFLSGECAMMPESSGGIGDMVKAGMDFGTGNLPYYPEATGAPQNTIPGGASLWVFAGKPAADYKGVAQFFTFLSTTEVQSRLHQVSGYLPATMAAYEATKKSGFYEKNPGREIPIQQMMGKAPTENSKGVRLVNMPQVRDIQNEEIEALLNGKQDAKTALDNAVRRSNAAILEAAKAYQ</sequence>
<dbReference type="Pfam" id="PF13416">
    <property type="entry name" value="SBP_bac_8"/>
    <property type="match status" value="1"/>
</dbReference>
<evidence type="ECO:0000256" key="8">
    <source>
        <dbReference type="SAM" id="SignalP"/>
    </source>
</evidence>
<evidence type="ECO:0000256" key="5">
    <source>
        <dbReference type="ARBA" id="ARBA00022448"/>
    </source>
</evidence>
<evidence type="ECO:0000256" key="4">
    <source>
        <dbReference type="ARBA" id="ARBA00017470"/>
    </source>
</evidence>
<comment type="caution">
    <text evidence="9">The sequence shown here is derived from an EMBL/GenBank/DDBJ whole genome shotgun (WGS) entry which is preliminary data.</text>
</comment>
<dbReference type="PATRIC" id="fig|1385369.3.peg.1690"/>
<feature type="chain" id="PRO_5004920778" description="sn-glycerol-3-phosphate-binding periplasmic protein UgpB" evidence="8">
    <location>
        <begin position="29"/>
        <end position="441"/>
    </location>
</feature>
<dbReference type="PANTHER" id="PTHR43649">
    <property type="entry name" value="ARABINOSE-BINDING PROTEIN-RELATED"/>
    <property type="match status" value="1"/>
</dbReference>
<name>W9H440_9PROT</name>
<evidence type="ECO:0000256" key="6">
    <source>
        <dbReference type="ARBA" id="ARBA00022729"/>
    </source>
</evidence>
<dbReference type="AlphaFoldDB" id="W9H440"/>
<dbReference type="InterPro" id="IPR050490">
    <property type="entry name" value="Bact_solute-bd_prot1"/>
</dbReference>
<dbReference type="CDD" id="cd14748">
    <property type="entry name" value="PBP2_UgpB"/>
    <property type="match status" value="1"/>
</dbReference>
<dbReference type="NCBIfam" id="NF008211">
    <property type="entry name" value="PRK10974.1"/>
    <property type="match status" value="1"/>
</dbReference>
<organism evidence="9 10">
    <name type="scientific">Skermanella stibiiresistens SB22</name>
    <dbReference type="NCBI Taxonomy" id="1385369"/>
    <lineage>
        <taxon>Bacteria</taxon>
        <taxon>Pseudomonadati</taxon>
        <taxon>Pseudomonadota</taxon>
        <taxon>Alphaproteobacteria</taxon>
        <taxon>Rhodospirillales</taxon>
        <taxon>Azospirillaceae</taxon>
        <taxon>Skermanella</taxon>
    </lineage>
</organism>
<gene>
    <name evidence="9" type="ORF">N825_30245</name>
</gene>
<dbReference type="Gene3D" id="3.40.190.10">
    <property type="entry name" value="Periplasmic binding protein-like II"/>
    <property type="match status" value="2"/>
</dbReference>
<dbReference type="PANTHER" id="PTHR43649:SF31">
    <property type="entry name" value="SN-GLYCEROL-3-PHOSPHATE-BINDING PERIPLASMIC PROTEIN UGPB"/>
    <property type="match status" value="1"/>
</dbReference>
<comment type="similarity">
    <text evidence="2">Belongs to the bacterial solute-binding protein 1 family.</text>
</comment>
<keyword evidence="6 8" id="KW-0732">Signal</keyword>
<dbReference type="GO" id="GO:0042597">
    <property type="term" value="C:periplasmic space"/>
    <property type="evidence" value="ECO:0007669"/>
    <property type="project" value="UniProtKB-SubCell"/>
</dbReference>
<dbReference type="SUPFAM" id="SSF53850">
    <property type="entry name" value="Periplasmic binding protein-like II"/>
    <property type="match status" value="1"/>
</dbReference>
<dbReference type="EMBL" id="AVFL01000005">
    <property type="protein sequence ID" value="EWY40975.1"/>
    <property type="molecule type" value="Genomic_DNA"/>
</dbReference>
<proteinExistence type="inferred from homology"/>